<sequence length="163" mass="19294">MDKKIIIIFAILAVFILLASPVFAKEKVKIKVSTDDCVFDNKGYITIKIVDKRGHEINSNGMVNFTITDKHGNYKWVYKQYGHGIRVKYDVGKYNVKVKFFGDSHYKKAKKTKNVNVKNDFDPYTYYDDHNWGLNQEIDDYIEYNYWDEEIYDDPYTYDGEGY</sequence>
<gene>
    <name evidence="1" type="ORF">MBBTH_15920</name>
</gene>
<comment type="caution">
    <text evidence="1">The sequence shown here is derived from an EMBL/GenBank/DDBJ whole genome shotgun (WGS) entry which is preliminary data.</text>
</comment>
<dbReference type="OrthoDB" id="78057at2157"/>
<dbReference type="AlphaFoldDB" id="A0A315XKG6"/>
<accession>A0A315XKG6</accession>
<name>A0A315XKG6_9EURY</name>
<keyword evidence="2" id="KW-1185">Reference proteome</keyword>
<organism evidence="1 2">
    <name type="scientific">Methanobrevibacter thaueri</name>
    <dbReference type="NCBI Taxonomy" id="190975"/>
    <lineage>
        <taxon>Archaea</taxon>
        <taxon>Methanobacteriati</taxon>
        <taxon>Methanobacteriota</taxon>
        <taxon>Methanomada group</taxon>
        <taxon>Methanobacteria</taxon>
        <taxon>Methanobacteriales</taxon>
        <taxon>Methanobacteriaceae</taxon>
        <taxon>Methanobrevibacter</taxon>
    </lineage>
</organism>
<evidence type="ECO:0000313" key="2">
    <source>
        <dbReference type="Proteomes" id="UP000251717"/>
    </source>
</evidence>
<evidence type="ECO:0000313" key="1">
    <source>
        <dbReference type="EMBL" id="PWB85555.1"/>
    </source>
</evidence>
<dbReference type="EMBL" id="MZGS01000026">
    <property type="protein sequence ID" value="PWB85555.1"/>
    <property type="molecule type" value="Genomic_DNA"/>
</dbReference>
<dbReference type="Proteomes" id="UP000251717">
    <property type="component" value="Unassembled WGS sequence"/>
</dbReference>
<reference evidence="1 2" key="1">
    <citation type="submission" date="2017-03" db="EMBL/GenBank/DDBJ databases">
        <title>Genome sequence of Methanobrevibacter thaueri.</title>
        <authorList>
            <person name="Poehlein A."/>
            <person name="Seedorf H."/>
            <person name="Daniel R."/>
        </authorList>
    </citation>
    <scope>NUCLEOTIDE SEQUENCE [LARGE SCALE GENOMIC DNA]</scope>
    <source>
        <strain evidence="1 2">DSM 11995</strain>
    </source>
</reference>
<dbReference type="RefSeq" id="WP_116592512.1">
    <property type="nucleotide sequence ID" value="NZ_MZGS01000026.1"/>
</dbReference>
<protein>
    <submittedName>
        <fullName evidence="1">Uncharacterized protein</fullName>
    </submittedName>
</protein>
<proteinExistence type="predicted"/>